<reference evidence="1" key="1">
    <citation type="submission" date="2022-04" db="EMBL/GenBank/DDBJ databases">
        <title>Genome of the entomopathogenic fungus Entomophthora muscae.</title>
        <authorList>
            <person name="Elya C."/>
            <person name="Lovett B.R."/>
            <person name="Lee E."/>
            <person name="Macias A.M."/>
            <person name="Hajek A.E."/>
            <person name="De Bivort B.L."/>
            <person name="Kasson M.T."/>
            <person name="De Fine Licht H.H."/>
            <person name="Stajich J.E."/>
        </authorList>
    </citation>
    <scope>NUCLEOTIDE SEQUENCE</scope>
    <source>
        <strain evidence="1">Berkeley</strain>
    </source>
</reference>
<comment type="caution">
    <text evidence="1">The sequence shown here is derived from an EMBL/GenBank/DDBJ whole genome shotgun (WGS) entry which is preliminary data.</text>
</comment>
<keyword evidence="2" id="KW-1185">Reference proteome</keyword>
<evidence type="ECO:0000313" key="1">
    <source>
        <dbReference type="EMBL" id="KAJ9077899.1"/>
    </source>
</evidence>
<protein>
    <submittedName>
        <fullName evidence="1">Glutamate decarboxylase 2</fullName>
        <ecNumber evidence="1">4.1.1.15</ecNumber>
    </submittedName>
</protein>
<proteinExistence type="predicted"/>
<organism evidence="1 2">
    <name type="scientific">Entomophthora muscae</name>
    <dbReference type="NCBI Taxonomy" id="34485"/>
    <lineage>
        <taxon>Eukaryota</taxon>
        <taxon>Fungi</taxon>
        <taxon>Fungi incertae sedis</taxon>
        <taxon>Zoopagomycota</taxon>
        <taxon>Entomophthoromycotina</taxon>
        <taxon>Entomophthoromycetes</taxon>
        <taxon>Entomophthorales</taxon>
        <taxon>Entomophthoraceae</taxon>
        <taxon>Entomophthora</taxon>
    </lineage>
</organism>
<evidence type="ECO:0000313" key="2">
    <source>
        <dbReference type="Proteomes" id="UP001165960"/>
    </source>
</evidence>
<dbReference type="EC" id="4.1.1.15" evidence="1"/>
<accession>A0ACC2TTF4</accession>
<name>A0ACC2TTF4_9FUNG</name>
<keyword evidence="1" id="KW-0456">Lyase</keyword>
<dbReference type="EMBL" id="QTSX02002173">
    <property type="protein sequence ID" value="KAJ9077899.1"/>
    <property type="molecule type" value="Genomic_DNA"/>
</dbReference>
<sequence>MVTAPNSEVETLKESQVWLQPKETLSAPAAIELGQLLDCLVPRLLSYVDATASSKLPVAADTSPSELTKLLDLEFEDVGLSQEGLVELLAPIVMKSVRSWDPRFCDKLYASTNAIGVVAELVLAVLNANSHVYHVSPSLTLAETATARSLAKMFGMGINSGGITLPGGSASNTTAMTTARNLRFPHIKESGYGADDRLSVFTSTHSHYSIEKAAIVLGIGSSRVYKVPCSLDGRMLPTALKAAIETSISKGEKPFFVNCTAGTTVLGSFDDIEAVAAITRPLGLWLHVDGSWGGPVIFSPTYRHLVFSSSLADSLTINPHKLLGVPVQCSFLLLQDKRLLFKANSLQADYLFHDQADQFRDLGNATMGCGRRPDAFKMYLAWKYYGAAHFSQRVTAACDNALYLAERIAQSPYLQLAFPVHSVNVCFWFRSQDSIAFSSIADSHLWTQDFAIPPSWGRLTQAIQKKLSSKGEFMIDFAPATIHVPSPNGQLKEVVLPPFFRMVMNSPNLTTSHLDALVNSIESIGKELSVADA</sequence>
<gene>
    <name evidence="1" type="primary">GAD2_1</name>
    <name evidence="1" type="ORF">DSO57_1012277</name>
</gene>
<dbReference type="Proteomes" id="UP001165960">
    <property type="component" value="Unassembled WGS sequence"/>
</dbReference>